<dbReference type="InterPro" id="IPR046341">
    <property type="entry name" value="SET_dom_sf"/>
</dbReference>
<evidence type="ECO:0000313" key="7">
    <source>
        <dbReference type="EMBL" id="LAC22885.1"/>
    </source>
</evidence>
<dbReference type="Pfam" id="PF00856">
    <property type="entry name" value="SET"/>
    <property type="match status" value="1"/>
</dbReference>
<dbReference type="Gene3D" id="6.10.140.2220">
    <property type="match status" value="1"/>
</dbReference>
<dbReference type="InterPro" id="IPR001214">
    <property type="entry name" value="SET_dom"/>
</dbReference>
<dbReference type="SMART" id="SM00028">
    <property type="entry name" value="TPR"/>
    <property type="match status" value="2"/>
</dbReference>
<dbReference type="SUPFAM" id="SSF144232">
    <property type="entry name" value="HIT/MYND zinc finger-like"/>
    <property type="match status" value="1"/>
</dbReference>
<dbReference type="GO" id="GO:0042826">
    <property type="term" value="F:histone deacetylase binding"/>
    <property type="evidence" value="ECO:0007669"/>
    <property type="project" value="TreeGrafter"/>
</dbReference>
<dbReference type="InterPro" id="IPR011990">
    <property type="entry name" value="TPR-like_helical_dom_sf"/>
</dbReference>
<proteinExistence type="evidence at transcript level"/>
<keyword evidence="1" id="KW-0489">Methyltransferase</keyword>
<dbReference type="SUPFAM" id="SSF82199">
    <property type="entry name" value="SET domain"/>
    <property type="match status" value="1"/>
</dbReference>
<feature type="compositionally biased region" description="Basic and acidic residues" evidence="4">
    <location>
        <begin position="228"/>
        <end position="249"/>
    </location>
</feature>
<sequence>MDDEGQHQDQVQQLQEQMGGQQWHQQQQRQQCGPGFGSLYTTVCDRIRAENILDTVMEHFQQCHSDQARISYVWQLPEVRELQLKSHTSGKCSEEAQSCEELYDMLVNSENNAARALEVVQRAILKTPADDTNVLARRFMKRAWALLLLEQFDDAFTDASRALHIAKSPGLLWNAHEILAHCHAKMKSYKKAEPHFVKALEGLRKSSASNEEKAAVAGRVSTVFRMVKEENKPKNRAKETNKKQQEMKTKKFNKKKKKEQTKSENSIDEDVIREEENDEEEEAGMEKSRHKLPEVPKISLGKNSKLDCASAAVSVVVIEGRGRCVIANRDIRAGSVVMVDKPYASVVNADQLHQRCNNCCRRCLTSLPCLHCAVVVFCSDECRSSGAAQHRLECSVMTHLYDATLGKMAPLVFRILTAVSWQRLKKSKEKLLSDPLLEDEAPKLIESIMEGNEQQKWRWEGHYSPTDYLTTLYLVTNASKRSFGDHFKRALSAVYISQCLAAAGFFGSNPGADDIKFAATLAVRHLQSCSCNAYEISEMQLKENIAENKSLEIGGAVYPTVSLSNHSCFPNVARYNVGTCCVLRATRLIPRGAEVLDNYGYYFHVIPQVERRDTLRLQYKFECSCEACTGSWPLYPHRQGEPIIFRCPVTECNAHSSFLDGRQMECKSCGDKQLYGKLVKSISTRLDNYSKALSLMHDAKFESALKVLLQHQEFLETQAVYPAKHYTDVQEMLRQCLNCLGNTHCVNPKVNTN</sequence>
<dbReference type="EMBL" id="IACF01003258">
    <property type="protein sequence ID" value="LAB68881.1"/>
    <property type="molecule type" value="mRNA"/>
</dbReference>
<dbReference type="GO" id="GO:0008276">
    <property type="term" value="F:protein methyltransferase activity"/>
    <property type="evidence" value="ECO:0007669"/>
    <property type="project" value="UniProtKB-ARBA"/>
</dbReference>
<dbReference type="Gene3D" id="1.10.220.160">
    <property type="match status" value="1"/>
</dbReference>
<evidence type="ECO:0000256" key="4">
    <source>
        <dbReference type="SAM" id="MobiDB-lite"/>
    </source>
</evidence>
<keyword evidence="2" id="KW-0808">Transferase</keyword>
<keyword evidence="3" id="KW-0949">S-adenosyl-L-methionine</keyword>
<dbReference type="Gene3D" id="1.25.40.10">
    <property type="entry name" value="Tetratricopeptide repeat domain"/>
    <property type="match status" value="1"/>
</dbReference>
<dbReference type="GO" id="GO:0005737">
    <property type="term" value="C:cytoplasm"/>
    <property type="evidence" value="ECO:0007669"/>
    <property type="project" value="TreeGrafter"/>
</dbReference>
<reference evidence="7" key="1">
    <citation type="submission" date="2017-11" db="EMBL/GenBank/DDBJ databases">
        <title>The sensing device of the deep-sea amphipod.</title>
        <authorList>
            <person name="Kobayashi H."/>
            <person name="Nagahama T."/>
            <person name="Arai W."/>
            <person name="Sasagawa Y."/>
            <person name="Umeda M."/>
            <person name="Hayashi T."/>
            <person name="Nikaido I."/>
            <person name="Watanabe H."/>
            <person name="Oguri K."/>
            <person name="Kitazato H."/>
            <person name="Fujioka K."/>
            <person name="Kido Y."/>
            <person name="Takami H."/>
        </authorList>
    </citation>
    <scope>NUCLEOTIDE SEQUENCE</scope>
    <source>
        <tissue evidence="7">Whole body</tissue>
    </source>
</reference>
<feature type="compositionally biased region" description="Basic residues" evidence="4">
    <location>
        <begin position="250"/>
        <end position="259"/>
    </location>
</feature>
<dbReference type="SUPFAM" id="SSF48452">
    <property type="entry name" value="TPR-like"/>
    <property type="match status" value="1"/>
</dbReference>
<feature type="domain" description="SET" evidence="5">
    <location>
        <begin position="311"/>
        <end position="600"/>
    </location>
</feature>
<reference evidence="6" key="2">
    <citation type="journal article" date="2018" name="Biosci. Biotechnol. Biochem.">
        <title>Polysaccharide hydrolase of the hadal zone amphipods Hirondellea gigas.</title>
        <authorList>
            <person name="Kobayashi H."/>
            <person name="Nagahama T."/>
            <person name="Arai W."/>
            <person name="Sasagawa Y."/>
            <person name="Umeda M."/>
            <person name="Hayashi T."/>
            <person name="Nikaido I."/>
            <person name="Watanabe H."/>
            <person name="Oguri K."/>
            <person name="Kitazato H."/>
            <person name="Fujioka K."/>
            <person name="Kido Y."/>
            <person name="Takami H."/>
        </authorList>
    </citation>
    <scope>NUCLEOTIDE SEQUENCE</scope>
    <source>
        <tissue evidence="6">Whole body</tissue>
    </source>
</reference>
<dbReference type="InterPro" id="IPR019734">
    <property type="entry name" value="TPR_rpt"/>
</dbReference>
<dbReference type="PROSITE" id="PS50280">
    <property type="entry name" value="SET"/>
    <property type="match status" value="1"/>
</dbReference>
<dbReference type="GO" id="GO:0005634">
    <property type="term" value="C:nucleus"/>
    <property type="evidence" value="ECO:0007669"/>
    <property type="project" value="TreeGrafter"/>
</dbReference>
<dbReference type="InterPro" id="IPR044421">
    <property type="entry name" value="SMYD4_SET"/>
</dbReference>
<feature type="region of interest" description="Disordered" evidence="4">
    <location>
        <begin position="228"/>
        <end position="290"/>
    </location>
</feature>
<dbReference type="PANTHER" id="PTHR46165:SF6">
    <property type="entry name" value="SET AND MYND DOMAIN-CONTAINING PROTEIN 4-LIKE PROTEIN"/>
    <property type="match status" value="1"/>
</dbReference>
<evidence type="ECO:0000256" key="3">
    <source>
        <dbReference type="ARBA" id="ARBA00022691"/>
    </source>
</evidence>
<dbReference type="InterPro" id="IPR052097">
    <property type="entry name" value="SET-MYND_domain_protein"/>
</dbReference>
<evidence type="ECO:0000256" key="1">
    <source>
        <dbReference type="ARBA" id="ARBA00022603"/>
    </source>
</evidence>
<evidence type="ECO:0000313" key="6">
    <source>
        <dbReference type="EMBL" id="LAB68881.1"/>
    </source>
</evidence>
<dbReference type="GO" id="GO:0008170">
    <property type="term" value="F:N-methyltransferase activity"/>
    <property type="evidence" value="ECO:0007669"/>
    <property type="project" value="UniProtKB-ARBA"/>
</dbReference>
<evidence type="ECO:0000256" key="2">
    <source>
        <dbReference type="ARBA" id="ARBA00022679"/>
    </source>
</evidence>
<dbReference type="CDD" id="cd10536">
    <property type="entry name" value="SET_SMYD4"/>
    <property type="match status" value="1"/>
</dbReference>
<dbReference type="AlphaFoldDB" id="A0A2P2I4E0"/>
<dbReference type="EMBL" id="IACT01003653">
    <property type="protein sequence ID" value="LAC22885.1"/>
    <property type="molecule type" value="mRNA"/>
</dbReference>
<dbReference type="Gene3D" id="2.170.270.10">
    <property type="entry name" value="SET domain"/>
    <property type="match status" value="1"/>
</dbReference>
<feature type="compositionally biased region" description="Low complexity" evidence="4">
    <location>
        <begin position="8"/>
        <end position="27"/>
    </location>
</feature>
<feature type="region of interest" description="Disordered" evidence="4">
    <location>
        <begin position="1"/>
        <end position="27"/>
    </location>
</feature>
<name>A0A2P2I4E0_9CRUS</name>
<dbReference type="GO" id="GO:0008757">
    <property type="term" value="F:S-adenosylmethionine-dependent methyltransferase activity"/>
    <property type="evidence" value="ECO:0007669"/>
    <property type="project" value="UniProtKB-ARBA"/>
</dbReference>
<accession>A0A2P2I4E0</accession>
<organism evidence="6">
    <name type="scientific">Hirondellea gigas</name>
    <dbReference type="NCBI Taxonomy" id="1518452"/>
    <lineage>
        <taxon>Eukaryota</taxon>
        <taxon>Metazoa</taxon>
        <taxon>Ecdysozoa</taxon>
        <taxon>Arthropoda</taxon>
        <taxon>Crustacea</taxon>
        <taxon>Multicrustacea</taxon>
        <taxon>Malacostraca</taxon>
        <taxon>Eumalacostraca</taxon>
        <taxon>Peracarida</taxon>
        <taxon>Amphipoda</taxon>
        <taxon>Amphilochidea</taxon>
        <taxon>Lysianassida</taxon>
        <taxon>Lysianassidira</taxon>
        <taxon>Lysianassoidea</taxon>
        <taxon>Lysianassidae</taxon>
        <taxon>Hirondellea</taxon>
    </lineage>
</organism>
<evidence type="ECO:0000259" key="5">
    <source>
        <dbReference type="PROSITE" id="PS50280"/>
    </source>
</evidence>
<protein>
    <submittedName>
        <fullName evidence="6">SET and MYND domain-containing protein DDB_G0284059-like</fullName>
    </submittedName>
</protein>
<feature type="compositionally biased region" description="Acidic residues" evidence="4">
    <location>
        <begin position="266"/>
        <end position="283"/>
    </location>
</feature>
<dbReference type="GO" id="GO:0032259">
    <property type="term" value="P:methylation"/>
    <property type="evidence" value="ECO:0007669"/>
    <property type="project" value="UniProtKB-KW"/>
</dbReference>
<dbReference type="PANTHER" id="PTHR46165">
    <property type="entry name" value="SET AND MYND DOMAIN-CONTAINING PROTEIN 4"/>
    <property type="match status" value="1"/>
</dbReference>